<dbReference type="GO" id="GO:0005739">
    <property type="term" value="C:mitochondrion"/>
    <property type="evidence" value="ECO:0007669"/>
    <property type="project" value="UniProtKB-SubCell"/>
</dbReference>
<comment type="similarity">
    <text evidence="2">Belongs to the universal ribosomal protein uS3 family.</text>
</comment>
<feature type="non-terminal residue" evidence="7">
    <location>
        <position position="1"/>
    </location>
</feature>
<keyword evidence="3" id="KW-0809">Transit peptide</keyword>
<dbReference type="Pfam" id="PF14955">
    <property type="entry name" value="MRP-S24"/>
    <property type="match status" value="1"/>
</dbReference>
<dbReference type="GO" id="GO:0005840">
    <property type="term" value="C:ribosome"/>
    <property type="evidence" value="ECO:0007669"/>
    <property type="project" value="UniProtKB-KW"/>
</dbReference>
<proteinExistence type="inferred from homology"/>
<evidence type="ECO:0000256" key="3">
    <source>
        <dbReference type="ARBA" id="ARBA00022946"/>
    </source>
</evidence>
<evidence type="ECO:0000256" key="6">
    <source>
        <dbReference type="ARBA" id="ARBA00023274"/>
    </source>
</evidence>
<keyword evidence="8" id="KW-1185">Reference proteome</keyword>
<comment type="subcellular location">
    <subcellularLocation>
        <location evidence="1">Mitochondrion</location>
    </subcellularLocation>
</comment>
<dbReference type="Proteomes" id="UP001497623">
    <property type="component" value="Unassembled WGS sequence"/>
</dbReference>
<comment type="caution">
    <text evidence="7">The sequence shown here is derived from an EMBL/GenBank/DDBJ whole genome shotgun (WGS) entry which is preliminary data.</text>
</comment>
<evidence type="ECO:0000256" key="1">
    <source>
        <dbReference type="ARBA" id="ARBA00004173"/>
    </source>
</evidence>
<evidence type="ECO:0000256" key="4">
    <source>
        <dbReference type="ARBA" id="ARBA00022980"/>
    </source>
</evidence>
<dbReference type="GO" id="GO:0006412">
    <property type="term" value="P:translation"/>
    <property type="evidence" value="ECO:0007669"/>
    <property type="project" value="TreeGrafter"/>
</dbReference>
<dbReference type="GO" id="GO:1990904">
    <property type="term" value="C:ribonucleoprotein complex"/>
    <property type="evidence" value="ECO:0007669"/>
    <property type="project" value="UniProtKB-KW"/>
</dbReference>
<sequence>KCLCLTTVRSLKPRTRINMSAAVNVRLSNLLQSCLIDQIKWQSIRGIQTTAAVNKSRSGRYKVTRDRSRPLTYEMANQPCQIGHRKSWNSWNTTSLLDGQREPETSIDDMFIRKFVTGTWHGLFVSEIIIKRQHNMIRVAGVVQRKVLPRKMFFLIGYTEELLSYWLKCPVRLELQTVEDSKDVVYKYI</sequence>
<dbReference type="AlphaFoldDB" id="A0AAV2QE32"/>
<organism evidence="7 8">
    <name type="scientific">Meganyctiphanes norvegica</name>
    <name type="common">Northern krill</name>
    <name type="synonym">Thysanopoda norvegica</name>
    <dbReference type="NCBI Taxonomy" id="48144"/>
    <lineage>
        <taxon>Eukaryota</taxon>
        <taxon>Metazoa</taxon>
        <taxon>Ecdysozoa</taxon>
        <taxon>Arthropoda</taxon>
        <taxon>Crustacea</taxon>
        <taxon>Multicrustacea</taxon>
        <taxon>Malacostraca</taxon>
        <taxon>Eumalacostraca</taxon>
        <taxon>Eucarida</taxon>
        <taxon>Euphausiacea</taxon>
        <taxon>Euphausiidae</taxon>
        <taxon>Meganyctiphanes</taxon>
    </lineage>
</organism>
<gene>
    <name evidence="7" type="ORF">MNOR_LOCUS11407</name>
</gene>
<evidence type="ECO:0008006" key="9">
    <source>
        <dbReference type="Google" id="ProtNLM"/>
    </source>
</evidence>
<evidence type="ECO:0000256" key="5">
    <source>
        <dbReference type="ARBA" id="ARBA00023128"/>
    </source>
</evidence>
<dbReference type="EMBL" id="CAXKWB010005984">
    <property type="protein sequence ID" value="CAL4080856.1"/>
    <property type="molecule type" value="Genomic_DNA"/>
</dbReference>
<protein>
    <recommendedName>
        <fullName evidence="9">28S ribosomal protein S24, mitochondrial</fullName>
    </recommendedName>
</protein>
<keyword evidence="4" id="KW-0689">Ribosomal protein</keyword>
<dbReference type="PANTHER" id="PTHR21244:SF1">
    <property type="entry name" value="SMALL RIBOSOMAL SUBUNIT PROTEIN US3M"/>
    <property type="match status" value="1"/>
</dbReference>
<accession>A0AAV2QE32</accession>
<evidence type="ECO:0000256" key="2">
    <source>
        <dbReference type="ARBA" id="ARBA00010761"/>
    </source>
</evidence>
<evidence type="ECO:0000313" key="8">
    <source>
        <dbReference type="Proteomes" id="UP001497623"/>
    </source>
</evidence>
<reference evidence="7 8" key="1">
    <citation type="submission" date="2024-05" db="EMBL/GenBank/DDBJ databases">
        <authorList>
            <person name="Wallberg A."/>
        </authorList>
    </citation>
    <scope>NUCLEOTIDE SEQUENCE [LARGE SCALE GENOMIC DNA]</scope>
</reference>
<keyword evidence="6" id="KW-0687">Ribonucleoprotein</keyword>
<dbReference type="InterPro" id="IPR026146">
    <property type="entry name" value="Ribosomal_uS3m"/>
</dbReference>
<name>A0AAV2QE32_MEGNR</name>
<dbReference type="PANTHER" id="PTHR21244">
    <property type="entry name" value="MITOCHONDRIAL 28S RIBOSOMAL PROTEIN S24"/>
    <property type="match status" value="1"/>
</dbReference>
<keyword evidence="5" id="KW-0496">Mitochondrion</keyword>
<evidence type="ECO:0000313" key="7">
    <source>
        <dbReference type="EMBL" id="CAL4080856.1"/>
    </source>
</evidence>